<organism evidence="2 3">
    <name type="scientific">Ruegeria atlantica</name>
    <dbReference type="NCBI Taxonomy" id="81569"/>
    <lineage>
        <taxon>Bacteria</taxon>
        <taxon>Pseudomonadati</taxon>
        <taxon>Pseudomonadota</taxon>
        <taxon>Alphaproteobacteria</taxon>
        <taxon>Rhodobacterales</taxon>
        <taxon>Roseobacteraceae</taxon>
        <taxon>Ruegeria</taxon>
    </lineage>
</organism>
<accession>A0ABX1W7K4</accession>
<evidence type="ECO:0000313" key="3">
    <source>
        <dbReference type="Proteomes" id="UP000599383"/>
    </source>
</evidence>
<evidence type="ECO:0000313" key="2">
    <source>
        <dbReference type="EMBL" id="NOD29273.1"/>
    </source>
</evidence>
<keyword evidence="3" id="KW-1185">Reference proteome</keyword>
<dbReference type="Proteomes" id="UP000599383">
    <property type="component" value="Unassembled WGS sequence"/>
</dbReference>
<evidence type="ECO:0008006" key="4">
    <source>
        <dbReference type="Google" id="ProtNLM"/>
    </source>
</evidence>
<feature type="region of interest" description="Disordered" evidence="1">
    <location>
        <begin position="21"/>
        <end position="52"/>
    </location>
</feature>
<reference evidence="2 3" key="1">
    <citation type="submission" date="2019-12" db="EMBL/GenBank/DDBJ databases">
        <title>Ruegeria JWLKs population differentiation of coral mucus and skeleton niches.</title>
        <authorList>
            <person name="Luo D."/>
        </authorList>
    </citation>
    <scope>NUCLEOTIDE SEQUENCE [LARGE SCALE GENOMIC DNA]</scope>
    <source>
        <strain evidence="2 3">HKCCD6238</strain>
    </source>
</reference>
<gene>
    <name evidence="2" type="ORF">GS617_03220</name>
</gene>
<evidence type="ECO:0000256" key="1">
    <source>
        <dbReference type="SAM" id="MobiDB-lite"/>
    </source>
</evidence>
<dbReference type="RefSeq" id="WP_171167774.1">
    <property type="nucleotide sequence ID" value="NZ_WVQY01000001.1"/>
</dbReference>
<comment type="caution">
    <text evidence="2">The sequence shown here is derived from an EMBL/GenBank/DDBJ whole genome shotgun (WGS) entry which is preliminary data.</text>
</comment>
<name>A0ABX1W7K4_9RHOB</name>
<dbReference type="EMBL" id="WVQY01000001">
    <property type="protein sequence ID" value="NOD29273.1"/>
    <property type="molecule type" value="Genomic_DNA"/>
</dbReference>
<proteinExistence type="predicted"/>
<sequence length="103" mass="11251">MDQGHGSMATKAELEAELEELRKRNATLEAQAEKEAGSEDPPEGTKSSDEIRQLLEDHGIDLSQVQSLGHDVVEEFGRLQKDYPITALLIAFSLGYVVGRAQG</sequence>
<protein>
    <recommendedName>
        <fullName evidence="4">DUF883 domain-containing protein</fullName>
    </recommendedName>
</protein>